<evidence type="ECO:0000313" key="3">
    <source>
        <dbReference type="Proteomes" id="UP000215914"/>
    </source>
</evidence>
<name>A0A9K3JQB0_HELAN</name>
<organism evidence="2 3">
    <name type="scientific">Helianthus annuus</name>
    <name type="common">Common sunflower</name>
    <dbReference type="NCBI Taxonomy" id="4232"/>
    <lineage>
        <taxon>Eukaryota</taxon>
        <taxon>Viridiplantae</taxon>
        <taxon>Streptophyta</taxon>
        <taxon>Embryophyta</taxon>
        <taxon>Tracheophyta</taxon>
        <taxon>Spermatophyta</taxon>
        <taxon>Magnoliopsida</taxon>
        <taxon>eudicotyledons</taxon>
        <taxon>Gunneridae</taxon>
        <taxon>Pentapetalae</taxon>
        <taxon>asterids</taxon>
        <taxon>campanulids</taxon>
        <taxon>Asterales</taxon>
        <taxon>Asteraceae</taxon>
        <taxon>Asteroideae</taxon>
        <taxon>Heliantheae alliance</taxon>
        <taxon>Heliantheae</taxon>
        <taxon>Helianthus</taxon>
    </lineage>
</organism>
<comment type="caution">
    <text evidence="2">The sequence shown here is derived from an EMBL/GenBank/DDBJ whole genome shotgun (WGS) entry which is preliminary data.</text>
</comment>
<evidence type="ECO:0000313" key="2">
    <source>
        <dbReference type="EMBL" id="KAF5819018.1"/>
    </source>
</evidence>
<evidence type="ECO:0000256" key="1">
    <source>
        <dbReference type="SAM" id="MobiDB-lite"/>
    </source>
</evidence>
<protein>
    <submittedName>
        <fullName evidence="2">Uncharacterized protein</fullName>
    </submittedName>
</protein>
<dbReference type="EMBL" id="MNCJ02000317">
    <property type="protein sequence ID" value="KAF5819018.1"/>
    <property type="molecule type" value="Genomic_DNA"/>
</dbReference>
<keyword evidence="3" id="KW-1185">Reference proteome</keyword>
<proteinExistence type="predicted"/>
<gene>
    <name evidence="2" type="ORF">HanXRQr2_Chr02g0072861</name>
</gene>
<dbReference type="AlphaFoldDB" id="A0A9K3JQB0"/>
<sequence length="111" mass="12729">MEERQRSPPTIPKIPAGAAKIPAETTSSTVEDLVELPSPESLSRMKEDIRTGMIIGRGTERLGLYYVDEVTQPGNVMLAHGTTNREAWLWHRRFWPSIYWLFTSFISKTFF</sequence>
<dbReference type="Gramene" id="mRNA:HanXRQr2_Chr02g0072861">
    <property type="protein sequence ID" value="mRNA:HanXRQr2_Chr02g0072861"/>
    <property type="gene ID" value="HanXRQr2_Chr02g0072861"/>
</dbReference>
<dbReference type="Proteomes" id="UP000215914">
    <property type="component" value="Unassembled WGS sequence"/>
</dbReference>
<accession>A0A9K3JQB0</accession>
<feature type="compositionally biased region" description="Low complexity" evidence="1">
    <location>
        <begin position="13"/>
        <end position="23"/>
    </location>
</feature>
<reference evidence="2" key="1">
    <citation type="journal article" date="2017" name="Nature">
        <title>The sunflower genome provides insights into oil metabolism, flowering and Asterid evolution.</title>
        <authorList>
            <person name="Badouin H."/>
            <person name="Gouzy J."/>
            <person name="Grassa C.J."/>
            <person name="Murat F."/>
            <person name="Staton S.E."/>
            <person name="Cottret L."/>
            <person name="Lelandais-Briere C."/>
            <person name="Owens G.L."/>
            <person name="Carrere S."/>
            <person name="Mayjonade B."/>
            <person name="Legrand L."/>
            <person name="Gill N."/>
            <person name="Kane N.C."/>
            <person name="Bowers J.E."/>
            <person name="Hubner S."/>
            <person name="Bellec A."/>
            <person name="Berard A."/>
            <person name="Berges H."/>
            <person name="Blanchet N."/>
            <person name="Boniface M.C."/>
            <person name="Brunel D."/>
            <person name="Catrice O."/>
            <person name="Chaidir N."/>
            <person name="Claudel C."/>
            <person name="Donnadieu C."/>
            <person name="Faraut T."/>
            <person name="Fievet G."/>
            <person name="Helmstetter N."/>
            <person name="King M."/>
            <person name="Knapp S.J."/>
            <person name="Lai Z."/>
            <person name="Le Paslier M.C."/>
            <person name="Lippi Y."/>
            <person name="Lorenzon L."/>
            <person name="Mandel J.R."/>
            <person name="Marage G."/>
            <person name="Marchand G."/>
            <person name="Marquand E."/>
            <person name="Bret-Mestries E."/>
            <person name="Morien E."/>
            <person name="Nambeesan S."/>
            <person name="Nguyen T."/>
            <person name="Pegot-Espagnet P."/>
            <person name="Pouilly N."/>
            <person name="Raftis F."/>
            <person name="Sallet E."/>
            <person name="Schiex T."/>
            <person name="Thomas J."/>
            <person name="Vandecasteele C."/>
            <person name="Vares D."/>
            <person name="Vear F."/>
            <person name="Vautrin S."/>
            <person name="Crespi M."/>
            <person name="Mangin B."/>
            <person name="Burke J.M."/>
            <person name="Salse J."/>
            <person name="Munos S."/>
            <person name="Vincourt P."/>
            <person name="Rieseberg L.H."/>
            <person name="Langlade N.B."/>
        </authorList>
    </citation>
    <scope>NUCLEOTIDE SEQUENCE</scope>
    <source>
        <tissue evidence="2">Leaves</tissue>
    </source>
</reference>
<feature type="region of interest" description="Disordered" evidence="1">
    <location>
        <begin position="1"/>
        <end position="30"/>
    </location>
</feature>
<reference evidence="2" key="2">
    <citation type="submission" date="2020-06" db="EMBL/GenBank/DDBJ databases">
        <title>Helianthus annuus Genome sequencing and assembly Release 2.</title>
        <authorList>
            <person name="Gouzy J."/>
            <person name="Langlade N."/>
            <person name="Munos S."/>
        </authorList>
    </citation>
    <scope>NUCLEOTIDE SEQUENCE</scope>
    <source>
        <tissue evidence="2">Leaves</tissue>
    </source>
</reference>